<organism evidence="2 3">
    <name type="scientific">Tissierella carlieri</name>
    <dbReference type="NCBI Taxonomy" id="689904"/>
    <lineage>
        <taxon>Bacteria</taxon>
        <taxon>Bacillati</taxon>
        <taxon>Bacillota</taxon>
        <taxon>Tissierellia</taxon>
        <taxon>Tissierellales</taxon>
        <taxon>Tissierellaceae</taxon>
        <taxon>Tissierella</taxon>
    </lineage>
</organism>
<keyword evidence="1" id="KW-0175">Coiled coil</keyword>
<proteinExistence type="predicted"/>
<sequence>MKNNETYGNKDNNISNINHIKDTCNSCFFSLPPKQFAILASLIGVLLIDGLDANQQNSLGNFIVSIGQSILTAAAQEQVIESNDEKSQHLRKQIDLLKKQINELELQLD</sequence>
<gene>
    <name evidence="2" type="ORF">NE686_09490</name>
</gene>
<dbReference type="EMBL" id="JANGAC010000006">
    <property type="protein sequence ID" value="MCQ4923317.1"/>
    <property type="molecule type" value="Genomic_DNA"/>
</dbReference>
<protein>
    <submittedName>
        <fullName evidence="2">Uncharacterized protein</fullName>
    </submittedName>
</protein>
<reference evidence="2 3" key="1">
    <citation type="submission" date="2022-06" db="EMBL/GenBank/DDBJ databases">
        <title>Isolation of gut microbiota from human fecal samples.</title>
        <authorList>
            <person name="Pamer E.G."/>
            <person name="Barat B."/>
            <person name="Waligurski E."/>
            <person name="Medina S."/>
            <person name="Paddock L."/>
            <person name="Mostad J."/>
        </authorList>
    </citation>
    <scope>NUCLEOTIDE SEQUENCE [LARGE SCALE GENOMIC DNA]</scope>
    <source>
        <strain evidence="2 3">DFI.7.95</strain>
    </source>
</reference>
<comment type="caution">
    <text evidence="2">The sequence shown here is derived from an EMBL/GenBank/DDBJ whole genome shotgun (WGS) entry which is preliminary data.</text>
</comment>
<evidence type="ECO:0000256" key="1">
    <source>
        <dbReference type="SAM" id="Coils"/>
    </source>
</evidence>
<dbReference type="Proteomes" id="UP001524478">
    <property type="component" value="Unassembled WGS sequence"/>
</dbReference>
<name>A0ABT1SAF4_9FIRM</name>
<evidence type="ECO:0000313" key="3">
    <source>
        <dbReference type="Proteomes" id="UP001524478"/>
    </source>
</evidence>
<evidence type="ECO:0000313" key="2">
    <source>
        <dbReference type="EMBL" id="MCQ4923317.1"/>
    </source>
</evidence>
<dbReference type="RefSeq" id="WP_256311318.1">
    <property type="nucleotide sequence ID" value="NZ_CP172320.1"/>
</dbReference>
<keyword evidence="3" id="KW-1185">Reference proteome</keyword>
<feature type="coiled-coil region" evidence="1">
    <location>
        <begin position="80"/>
        <end position="107"/>
    </location>
</feature>
<accession>A0ABT1SAF4</accession>